<evidence type="ECO:0000313" key="2">
    <source>
        <dbReference type="EMBL" id="MFC5571020.1"/>
    </source>
</evidence>
<feature type="chain" id="PRO_5047107546" evidence="1">
    <location>
        <begin position="28"/>
        <end position="195"/>
    </location>
</feature>
<evidence type="ECO:0000313" key="3">
    <source>
        <dbReference type="Proteomes" id="UP001596036"/>
    </source>
</evidence>
<dbReference type="InterPro" id="IPR021557">
    <property type="entry name" value="DUF3016"/>
</dbReference>
<dbReference type="Pfam" id="PF11454">
    <property type="entry name" value="DUF3016"/>
    <property type="match status" value="1"/>
</dbReference>
<accession>A0ABW0SQG4</accession>
<keyword evidence="3" id="KW-1185">Reference proteome</keyword>
<evidence type="ECO:0000256" key="1">
    <source>
        <dbReference type="SAM" id="SignalP"/>
    </source>
</evidence>
<feature type="signal peptide" evidence="1">
    <location>
        <begin position="1"/>
        <end position="27"/>
    </location>
</feature>
<dbReference type="RefSeq" id="WP_386755579.1">
    <property type="nucleotide sequence ID" value="NZ_JBHSNM010000005.1"/>
</dbReference>
<keyword evidence="1" id="KW-0732">Signal</keyword>
<comment type="caution">
    <text evidence="2">The sequence shown here is derived from an EMBL/GenBank/DDBJ whole genome shotgun (WGS) entry which is preliminary data.</text>
</comment>
<proteinExistence type="predicted"/>
<reference evidence="3" key="1">
    <citation type="journal article" date="2019" name="Int. J. Syst. Evol. Microbiol.">
        <title>The Global Catalogue of Microorganisms (GCM) 10K type strain sequencing project: providing services to taxonomists for standard genome sequencing and annotation.</title>
        <authorList>
            <consortium name="The Broad Institute Genomics Platform"/>
            <consortium name="The Broad Institute Genome Sequencing Center for Infectious Disease"/>
            <person name="Wu L."/>
            <person name="Ma J."/>
        </authorList>
    </citation>
    <scope>NUCLEOTIDE SEQUENCE [LARGE SCALE GENOMIC DNA]</scope>
    <source>
        <strain evidence="3">KACC 11407</strain>
    </source>
</reference>
<dbReference type="EMBL" id="JBHSNM010000005">
    <property type="protein sequence ID" value="MFC5571020.1"/>
    <property type="molecule type" value="Genomic_DNA"/>
</dbReference>
<name>A0ABW0SQG4_9GAMM</name>
<dbReference type="PROSITE" id="PS51257">
    <property type="entry name" value="PROKAR_LIPOPROTEIN"/>
    <property type="match status" value="1"/>
</dbReference>
<protein>
    <submittedName>
        <fullName evidence="2">DUF3016 domain-containing protein</fullName>
    </submittedName>
</protein>
<sequence>MTLRTPISGLLAIALACAGLLAPHAAAARIRYVTDADAPRSLPEQGPVSVSWDDPAGFTEIRYSHNRVESRRGDWVAQLARHLRDYAAPRLRAGERLQIRITDIDRAGDFEPWRGPDFYDTRFVRDIYPPRITLAFTHTDANGAVIDQGERKLMDAGFLMDSTVGRGYDPLRFEKRLLERWIASELPADRRSAAR</sequence>
<dbReference type="Proteomes" id="UP001596036">
    <property type="component" value="Unassembled WGS sequence"/>
</dbReference>
<gene>
    <name evidence="2" type="ORF">ACFPN1_13215</name>
</gene>
<organism evidence="2 3">
    <name type="scientific">Lysobacter yangpyeongensis</name>
    <dbReference type="NCBI Taxonomy" id="346182"/>
    <lineage>
        <taxon>Bacteria</taxon>
        <taxon>Pseudomonadati</taxon>
        <taxon>Pseudomonadota</taxon>
        <taxon>Gammaproteobacteria</taxon>
        <taxon>Lysobacterales</taxon>
        <taxon>Lysobacteraceae</taxon>
        <taxon>Lysobacter</taxon>
    </lineage>
</organism>